<organism evidence="1 2">
    <name type="scientific">Phytophthora fragariaefolia</name>
    <dbReference type="NCBI Taxonomy" id="1490495"/>
    <lineage>
        <taxon>Eukaryota</taxon>
        <taxon>Sar</taxon>
        <taxon>Stramenopiles</taxon>
        <taxon>Oomycota</taxon>
        <taxon>Peronosporomycetes</taxon>
        <taxon>Peronosporales</taxon>
        <taxon>Peronosporaceae</taxon>
        <taxon>Phytophthora</taxon>
    </lineage>
</organism>
<protein>
    <submittedName>
        <fullName evidence="1">Unnamed protein product</fullName>
    </submittedName>
</protein>
<reference evidence="1" key="1">
    <citation type="submission" date="2023-04" db="EMBL/GenBank/DDBJ databases">
        <title>Phytophthora fragariaefolia NBRC 109709.</title>
        <authorList>
            <person name="Ichikawa N."/>
            <person name="Sato H."/>
            <person name="Tonouchi N."/>
        </authorList>
    </citation>
    <scope>NUCLEOTIDE SEQUENCE</scope>
    <source>
        <strain evidence="1">NBRC 109709</strain>
    </source>
</reference>
<accession>A0A9W6Y152</accession>
<name>A0A9W6Y152_9STRA</name>
<proteinExistence type="predicted"/>
<comment type="caution">
    <text evidence="1">The sequence shown here is derived from an EMBL/GenBank/DDBJ whole genome shotgun (WGS) entry which is preliminary data.</text>
</comment>
<sequence>MNKTNSSADTFDVTPMQSREVLAPRVPAVAALAAARRAPYRCTKLKWRTRDCQASQLYNLELDVMDLKQEIQRLLEYQTFLNSRILNQRDALDGYYLKTVMEYFRVFQHGYHPGATLDAVPFVMEVMDENMAIGPYFDRDVILNQWELYTKALSGLEVRFLRSHVVSGEGQTVVTAHASYKYMGTQATLEVIFPEAMRRYPRIVRKILGHIFDAEGRFIFIFDSDTHRIVSFNFELDFLQEYAPLLQDPCDLCALFQDARISDECLIGDYAYHGKKQGITVHETIDGVGAAHAEKKTAFLASTKPICLGTTTLAPRSTDSFLGQGTR</sequence>
<dbReference type="AlphaFoldDB" id="A0A9W6Y152"/>
<dbReference type="Proteomes" id="UP001165121">
    <property type="component" value="Unassembled WGS sequence"/>
</dbReference>
<gene>
    <name evidence="1" type="ORF">Pfra01_002145900</name>
</gene>
<dbReference type="EMBL" id="BSXT01003086">
    <property type="protein sequence ID" value="GMF52422.1"/>
    <property type="molecule type" value="Genomic_DNA"/>
</dbReference>
<evidence type="ECO:0000313" key="2">
    <source>
        <dbReference type="Proteomes" id="UP001165121"/>
    </source>
</evidence>
<evidence type="ECO:0000313" key="1">
    <source>
        <dbReference type="EMBL" id="GMF52422.1"/>
    </source>
</evidence>
<keyword evidence="2" id="KW-1185">Reference proteome</keyword>
<dbReference type="OrthoDB" id="107282at2759"/>